<dbReference type="InterPro" id="IPR011009">
    <property type="entry name" value="Kinase-like_dom_sf"/>
</dbReference>
<accession>A0A8I2YMW6</accession>
<dbReference type="Proteomes" id="UP000683000">
    <property type="component" value="Unassembled WGS sequence"/>
</dbReference>
<name>A0A8I2YMW6_9AGAM</name>
<dbReference type="InterPro" id="IPR000719">
    <property type="entry name" value="Prot_kinase_dom"/>
</dbReference>
<keyword evidence="2" id="KW-0067">ATP-binding</keyword>
<dbReference type="SUPFAM" id="SSF56112">
    <property type="entry name" value="Protein kinase-like (PK-like)"/>
    <property type="match status" value="1"/>
</dbReference>
<evidence type="ECO:0000313" key="4">
    <source>
        <dbReference type="EMBL" id="KAG6374936.1"/>
    </source>
</evidence>
<evidence type="ECO:0000256" key="1">
    <source>
        <dbReference type="ARBA" id="ARBA00022741"/>
    </source>
</evidence>
<keyword evidence="4" id="KW-0808">Transferase</keyword>
<evidence type="ECO:0000313" key="5">
    <source>
        <dbReference type="Proteomes" id="UP000683000"/>
    </source>
</evidence>
<keyword evidence="4" id="KW-0418">Kinase</keyword>
<dbReference type="OrthoDB" id="2620952at2759"/>
<dbReference type="PROSITE" id="PS50011">
    <property type="entry name" value="PROTEIN_KINASE_DOM"/>
    <property type="match status" value="1"/>
</dbReference>
<dbReference type="GO" id="GO:0035556">
    <property type="term" value="P:intracellular signal transduction"/>
    <property type="evidence" value="ECO:0007669"/>
    <property type="project" value="TreeGrafter"/>
</dbReference>
<proteinExistence type="predicted"/>
<protein>
    <submittedName>
        <fullName evidence="4">Kinase-like domain-containing protein</fullName>
    </submittedName>
</protein>
<dbReference type="Pfam" id="PF00069">
    <property type="entry name" value="Pkinase"/>
    <property type="match status" value="1"/>
</dbReference>
<reference evidence="4" key="1">
    <citation type="submission" date="2021-03" db="EMBL/GenBank/DDBJ databases">
        <title>Evolutionary innovations through gain and loss of genes in the ectomycorrhizal Boletales.</title>
        <authorList>
            <person name="Wu G."/>
            <person name="Miyauchi S."/>
            <person name="Morin E."/>
            <person name="Yang Z.-L."/>
            <person name="Xu J."/>
            <person name="Martin F.M."/>
        </authorList>
    </citation>
    <scope>NUCLEOTIDE SEQUENCE</scope>
    <source>
        <strain evidence="4">BR01</strain>
    </source>
</reference>
<feature type="domain" description="Protein kinase" evidence="3">
    <location>
        <begin position="58"/>
        <end position="302"/>
    </location>
</feature>
<dbReference type="AlphaFoldDB" id="A0A8I2YMW6"/>
<dbReference type="InterPro" id="IPR008271">
    <property type="entry name" value="Ser/Thr_kinase_AS"/>
</dbReference>
<dbReference type="Gene3D" id="1.10.510.10">
    <property type="entry name" value="Transferase(Phosphotransferase) domain 1"/>
    <property type="match status" value="1"/>
</dbReference>
<dbReference type="EMBL" id="JAGFBS010000016">
    <property type="protein sequence ID" value="KAG6374936.1"/>
    <property type="molecule type" value="Genomic_DNA"/>
</dbReference>
<keyword evidence="5" id="KW-1185">Reference proteome</keyword>
<dbReference type="SMART" id="SM00220">
    <property type="entry name" value="S_TKc"/>
    <property type="match status" value="1"/>
</dbReference>
<gene>
    <name evidence="4" type="ORF">JVT61DRAFT_3686</name>
</gene>
<organism evidence="4 5">
    <name type="scientific">Boletus reticuloceps</name>
    <dbReference type="NCBI Taxonomy" id="495285"/>
    <lineage>
        <taxon>Eukaryota</taxon>
        <taxon>Fungi</taxon>
        <taxon>Dikarya</taxon>
        <taxon>Basidiomycota</taxon>
        <taxon>Agaricomycotina</taxon>
        <taxon>Agaricomycetes</taxon>
        <taxon>Agaricomycetidae</taxon>
        <taxon>Boletales</taxon>
        <taxon>Boletineae</taxon>
        <taxon>Boletaceae</taxon>
        <taxon>Boletoideae</taxon>
        <taxon>Boletus</taxon>
    </lineage>
</organism>
<dbReference type="PANTHER" id="PTHR24346:SF30">
    <property type="entry name" value="MATERNAL EMBRYONIC LEUCINE ZIPPER KINASE"/>
    <property type="match status" value="1"/>
</dbReference>
<dbReference type="PANTHER" id="PTHR24346">
    <property type="entry name" value="MAP/MICROTUBULE AFFINITY-REGULATING KINASE"/>
    <property type="match status" value="1"/>
</dbReference>
<keyword evidence="1" id="KW-0547">Nucleotide-binding</keyword>
<dbReference type="GO" id="GO:0005737">
    <property type="term" value="C:cytoplasm"/>
    <property type="evidence" value="ECO:0007669"/>
    <property type="project" value="TreeGrafter"/>
</dbReference>
<dbReference type="PROSITE" id="PS00108">
    <property type="entry name" value="PROTEIN_KINASE_ST"/>
    <property type="match status" value="1"/>
</dbReference>
<dbReference type="GO" id="GO:0005524">
    <property type="term" value="F:ATP binding"/>
    <property type="evidence" value="ECO:0007669"/>
    <property type="project" value="UniProtKB-KW"/>
</dbReference>
<evidence type="ECO:0000259" key="3">
    <source>
        <dbReference type="PROSITE" id="PS50011"/>
    </source>
</evidence>
<evidence type="ECO:0000256" key="2">
    <source>
        <dbReference type="ARBA" id="ARBA00022840"/>
    </source>
</evidence>
<comment type="caution">
    <text evidence="4">The sequence shown here is derived from an EMBL/GenBank/DDBJ whole genome shotgun (WGS) entry which is preliminary data.</text>
</comment>
<dbReference type="GO" id="GO:0004674">
    <property type="term" value="F:protein serine/threonine kinase activity"/>
    <property type="evidence" value="ECO:0007669"/>
    <property type="project" value="TreeGrafter"/>
</dbReference>
<sequence>MYNLVTLVDVLSSKLAPSKQGYLHDIHMAASKVMSLSNEDRAQTMDETSMHLVFKPSTRTKRIQGKDDLGVFVAQDIQDILRWMNYKIEFISYGIGVPVVRSEILDRAGGKRRYLKFIKQDQEVKILKYLVAIQSPSNHTISGVQFWSVEGDDMILMPVAGGWLTSLKNRSKYLWSVALQLIEAVAFMHEHNVVHMDLKPQNVVIPPEGERLSIIDFSVSIHVRSADATYRGIVGTEEYVAAEVHEGQYKPMLADLWSCGRTLKEFCVGCNPSMNHATLLQISRQLMHQNPEAHPKISAVLE</sequence>